<feature type="transmembrane region" description="Helical" evidence="1">
    <location>
        <begin position="15"/>
        <end position="36"/>
    </location>
</feature>
<dbReference type="HOGENOM" id="CLU_220029_3_0_9"/>
<keyword evidence="3" id="KW-1185">Reference proteome</keyword>
<dbReference type="NCBIfam" id="NF033880">
    <property type="entry name" value="Prli42"/>
    <property type="match status" value="1"/>
</dbReference>
<evidence type="ECO:0000313" key="2">
    <source>
        <dbReference type="EMBL" id="ABS23076.1"/>
    </source>
</evidence>
<dbReference type="AlphaFoldDB" id="A7GSG8"/>
<dbReference type="Proteomes" id="UP000002300">
    <property type="component" value="Chromosome"/>
</dbReference>
<protein>
    <recommendedName>
        <fullName evidence="4">Stressosome-associated protein Prli42</fullName>
    </recommendedName>
</protein>
<reference evidence="2 3" key="1">
    <citation type="journal article" date="2008" name="Chem. Biol. Interact.">
        <title>Extending the Bacillus cereus group genomics to putative food-borne pathogens of different toxicity.</title>
        <authorList>
            <person name="Lapidus A."/>
            <person name="Goltsman E."/>
            <person name="Auger S."/>
            <person name="Galleron N."/>
            <person name="Segurens B."/>
            <person name="Dossat C."/>
            <person name="Land M.L."/>
            <person name="Broussolle V."/>
            <person name="Brillard J."/>
            <person name="Guinebretiere M.H."/>
            <person name="Sanchis V."/>
            <person name="Nguen-The C."/>
            <person name="Lereclus D."/>
            <person name="Richardson P."/>
            <person name="Wincker P."/>
            <person name="Weissenbach J."/>
            <person name="Ehrlich S.D."/>
            <person name="Sorokin A."/>
        </authorList>
    </citation>
    <scope>NUCLEOTIDE SEQUENCE [LARGE SCALE GENOMIC DNA]</scope>
    <source>
        <strain evidence="3">DSM 22905 / CIP 110041 / 391-98 / NVH 391-98</strain>
    </source>
</reference>
<accession>A7GSG8</accession>
<dbReference type="KEGG" id="bcy:Bcer98_2843"/>
<keyword evidence="1" id="KW-0472">Membrane</keyword>
<sequence length="37" mass="4260">MTARRPIMNKKAQKIMVYIMLISMLVTTLLAGASMFW</sequence>
<gene>
    <name evidence="2" type="ordered locus">Bcer98_2843</name>
</gene>
<keyword evidence="1" id="KW-1133">Transmembrane helix</keyword>
<evidence type="ECO:0000256" key="1">
    <source>
        <dbReference type="SAM" id="Phobius"/>
    </source>
</evidence>
<dbReference type="InterPro" id="IPR049722">
    <property type="entry name" value="Prli42-like"/>
</dbReference>
<evidence type="ECO:0000313" key="3">
    <source>
        <dbReference type="Proteomes" id="UP000002300"/>
    </source>
</evidence>
<proteinExistence type="predicted"/>
<organism evidence="2 3">
    <name type="scientific">Bacillus cytotoxicus (strain DSM 22905 / CIP 110041 / 391-98 / NVH 391-98)</name>
    <dbReference type="NCBI Taxonomy" id="315749"/>
    <lineage>
        <taxon>Bacteria</taxon>
        <taxon>Bacillati</taxon>
        <taxon>Bacillota</taxon>
        <taxon>Bacilli</taxon>
        <taxon>Bacillales</taxon>
        <taxon>Bacillaceae</taxon>
        <taxon>Bacillus</taxon>
        <taxon>Bacillus cereus group</taxon>
    </lineage>
</organism>
<dbReference type="EMBL" id="CP000764">
    <property type="protein sequence ID" value="ABS23076.1"/>
    <property type="molecule type" value="Genomic_DNA"/>
</dbReference>
<evidence type="ECO:0008006" key="4">
    <source>
        <dbReference type="Google" id="ProtNLM"/>
    </source>
</evidence>
<name>A7GSG8_BACCN</name>
<keyword evidence="1" id="KW-0812">Transmembrane</keyword>